<dbReference type="OrthoDB" id="10256233at2759"/>
<dbReference type="CDD" id="cd18787">
    <property type="entry name" value="SF2_C_DEAD"/>
    <property type="match status" value="1"/>
</dbReference>
<evidence type="ECO:0000256" key="2">
    <source>
        <dbReference type="ARBA" id="ARBA00022741"/>
    </source>
</evidence>
<evidence type="ECO:0000259" key="8">
    <source>
        <dbReference type="PROSITE" id="PS51192"/>
    </source>
</evidence>
<name>A0A0C2WU20_AMAMK</name>
<evidence type="ECO:0000259" key="9">
    <source>
        <dbReference type="PROSITE" id="PS51194"/>
    </source>
</evidence>
<gene>
    <name evidence="10" type="ORF">M378DRAFT_10898</name>
</gene>
<dbReference type="GO" id="GO:0005524">
    <property type="term" value="F:ATP binding"/>
    <property type="evidence" value="ECO:0007669"/>
    <property type="project" value="UniProtKB-KW"/>
</dbReference>
<dbReference type="Pfam" id="PF00271">
    <property type="entry name" value="Helicase_C"/>
    <property type="match status" value="1"/>
</dbReference>
<dbReference type="EC" id="3.6.4.13" evidence="1"/>
<reference evidence="10 11" key="1">
    <citation type="submission" date="2014-04" db="EMBL/GenBank/DDBJ databases">
        <title>Evolutionary Origins and Diversification of the Mycorrhizal Mutualists.</title>
        <authorList>
            <consortium name="DOE Joint Genome Institute"/>
            <consortium name="Mycorrhizal Genomics Consortium"/>
            <person name="Kohler A."/>
            <person name="Kuo A."/>
            <person name="Nagy L.G."/>
            <person name="Floudas D."/>
            <person name="Copeland A."/>
            <person name="Barry K.W."/>
            <person name="Cichocki N."/>
            <person name="Veneault-Fourrey C."/>
            <person name="LaButti K."/>
            <person name="Lindquist E.A."/>
            <person name="Lipzen A."/>
            <person name="Lundell T."/>
            <person name="Morin E."/>
            <person name="Murat C."/>
            <person name="Riley R."/>
            <person name="Ohm R."/>
            <person name="Sun H."/>
            <person name="Tunlid A."/>
            <person name="Henrissat B."/>
            <person name="Grigoriev I.V."/>
            <person name="Hibbett D.S."/>
            <person name="Martin F."/>
        </authorList>
    </citation>
    <scope>NUCLEOTIDE SEQUENCE [LARGE SCALE GENOMIC DNA]</scope>
    <source>
        <strain evidence="10 11">Koide BX008</strain>
    </source>
</reference>
<proteinExistence type="predicted"/>
<keyword evidence="2" id="KW-0547">Nucleotide-binding</keyword>
<keyword evidence="11" id="KW-1185">Reference proteome</keyword>
<keyword evidence="4" id="KW-0347">Helicase</keyword>
<feature type="domain" description="Helicase C-terminal" evidence="9">
    <location>
        <begin position="480"/>
        <end position="654"/>
    </location>
</feature>
<dbReference type="InterPro" id="IPR001650">
    <property type="entry name" value="Helicase_C-like"/>
</dbReference>
<dbReference type="InterPro" id="IPR011545">
    <property type="entry name" value="DEAD/DEAH_box_helicase_dom"/>
</dbReference>
<dbReference type="SMART" id="SM00490">
    <property type="entry name" value="HELICc"/>
    <property type="match status" value="1"/>
</dbReference>
<evidence type="ECO:0000256" key="3">
    <source>
        <dbReference type="ARBA" id="ARBA00022801"/>
    </source>
</evidence>
<evidence type="ECO:0000313" key="10">
    <source>
        <dbReference type="EMBL" id="KIL65262.1"/>
    </source>
</evidence>
<keyword evidence="3" id="KW-0378">Hydrolase</keyword>
<dbReference type="InterPro" id="IPR027417">
    <property type="entry name" value="P-loop_NTPase"/>
</dbReference>
<keyword evidence="5" id="KW-0067">ATP-binding</keyword>
<dbReference type="InterPro" id="IPR014001">
    <property type="entry name" value="Helicase_ATP-bd"/>
</dbReference>
<evidence type="ECO:0000256" key="1">
    <source>
        <dbReference type="ARBA" id="ARBA00012552"/>
    </source>
</evidence>
<dbReference type="STRING" id="946122.A0A0C2WU20"/>
<dbReference type="GO" id="GO:0016787">
    <property type="term" value="F:hydrolase activity"/>
    <property type="evidence" value="ECO:0007669"/>
    <property type="project" value="UniProtKB-KW"/>
</dbReference>
<dbReference type="EMBL" id="KN818243">
    <property type="protein sequence ID" value="KIL65262.1"/>
    <property type="molecule type" value="Genomic_DNA"/>
</dbReference>
<accession>A0A0C2WU20</accession>
<feature type="region of interest" description="Disordered" evidence="7">
    <location>
        <begin position="25"/>
        <end position="55"/>
    </location>
</feature>
<dbReference type="HOGENOM" id="CLU_003041_18_1_1"/>
<dbReference type="Pfam" id="PF00270">
    <property type="entry name" value="DEAD"/>
    <property type="match status" value="1"/>
</dbReference>
<evidence type="ECO:0000313" key="11">
    <source>
        <dbReference type="Proteomes" id="UP000054549"/>
    </source>
</evidence>
<dbReference type="PANTHER" id="PTHR47960">
    <property type="entry name" value="DEAD-BOX ATP-DEPENDENT RNA HELICASE 50"/>
    <property type="match status" value="1"/>
</dbReference>
<sequence length="654" mass="71801">MPSLTRCSVQAIKASERLTASTRRLLQSSASCKKSDSNSRSSSRTRLTRDLTPKSNSGRIVVAPKRFDTPSDCDPIASKNLKQWTQSTISKIRTSVPIFNELYDPPSSVTFAPTNANSKVPPSPLSLLPTRFISPPLMPGFVTSLAALLGDNAKPTPIQALSIRWLIECNKQDPSDSIEGWKQFLLASETGSGKSIAYLLPVLQHLKESELQGNSVAVKSDLDLNPRALILAPTHELSRQLSKFAKKLSHGVKLRVLCASQANVKNTREKDASVKTIRSQLDQIMLGTSSSTEKVEARKTDIPVDVVVGTPTKLLEMVRGRGWNREESDAEDQIQNNALRHPFGFTTGKPEMGLANVQWVVVDEADVLFDPDFQEYTRMLLAEISAARGVPVAYSPDCSLSASEITRVENPEAVVSSDVQPLNYPFNLILTAATIPSALVSYLDKHHPNLTRLVSPNLHHLPKTLRTEHVAWSGGNHFADIEGRIRRVWADDSVAATTPGALSLSKVLIFCNKSTKVTELGEYLTQKGIKNIALTSTSEQRKHGSNKHLEGFLQPLSAKEKQEQKKPKKVVPSIQHEPHVMITTSLLSRGLDFSPEIKHVFIVDQPRNMIDFLHRAGRSGRAGEKGKVVIFGKMKGRGSAQAKEARKRVGALVA</sequence>
<dbReference type="PROSITE" id="PS51192">
    <property type="entry name" value="HELICASE_ATP_BIND_1"/>
    <property type="match status" value="1"/>
</dbReference>
<dbReference type="SMART" id="SM00487">
    <property type="entry name" value="DEXDc"/>
    <property type="match status" value="1"/>
</dbReference>
<dbReference type="GO" id="GO:0003724">
    <property type="term" value="F:RNA helicase activity"/>
    <property type="evidence" value="ECO:0007669"/>
    <property type="project" value="UniProtKB-EC"/>
</dbReference>
<evidence type="ECO:0000256" key="5">
    <source>
        <dbReference type="ARBA" id="ARBA00022840"/>
    </source>
</evidence>
<evidence type="ECO:0000256" key="6">
    <source>
        <dbReference type="ARBA" id="ARBA00047984"/>
    </source>
</evidence>
<feature type="compositionally biased region" description="Low complexity" evidence="7">
    <location>
        <begin position="28"/>
        <end position="45"/>
    </location>
</feature>
<evidence type="ECO:0000256" key="7">
    <source>
        <dbReference type="SAM" id="MobiDB-lite"/>
    </source>
</evidence>
<dbReference type="SUPFAM" id="SSF52540">
    <property type="entry name" value="P-loop containing nucleoside triphosphate hydrolases"/>
    <property type="match status" value="1"/>
</dbReference>
<dbReference type="AlphaFoldDB" id="A0A0C2WU20"/>
<comment type="catalytic activity">
    <reaction evidence="6">
        <text>ATP + H2O = ADP + phosphate + H(+)</text>
        <dbReference type="Rhea" id="RHEA:13065"/>
        <dbReference type="ChEBI" id="CHEBI:15377"/>
        <dbReference type="ChEBI" id="CHEBI:15378"/>
        <dbReference type="ChEBI" id="CHEBI:30616"/>
        <dbReference type="ChEBI" id="CHEBI:43474"/>
        <dbReference type="ChEBI" id="CHEBI:456216"/>
        <dbReference type="EC" id="3.6.4.13"/>
    </reaction>
</comment>
<dbReference type="Proteomes" id="UP000054549">
    <property type="component" value="Unassembled WGS sequence"/>
</dbReference>
<evidence type="ECO:0000256" key="4">
    <source>
        <dbReference type="ARBA" id="ARBA00022806"/>
    </source>
</evidence>
<dbReference type="GO" id="GO:0003676">
    <property type="term" value="F:nucleic acid binding"/>
    <property type="evidence" value="ECO:0007669"/>
    <property type="project" value="InterPro"/>
</dbReference>
<protein>
    <recommendedName>
        <fullName evidence="1">RNA helicase</fullName>
        <ecNumber evidence="1">3.6.4.13</ecNumber>
    </recommendedName>
</protein>
<dbReference type="PROSITE" id="PS51194">
    <property type="entry name" value="HELICASE_CTER"/>
    <property type="match status" value="1"/>
</dbReference>
<feature type="domain" description="Helicase ATP-binding" evidence="8">
    <location>
        <begin position="175"/>
        <end position="453"/>
    </location>
</feature>
<dbReference type="InParanoid" id="A0A0C2WU20"/>
<dbReference type="Gene3D" id="3.40.50.300">
    <property type="entry name" value="P-loop containing nucleotide triphosphate hydrolases"/>
    <property type="match status" value="2"/>
</dbReference>
<organism evidence="10 11">
    <name type="scientific">Amanita muscaria (strain Koide BX008)</name>
    <dbReference type="NCBI Taxonomy" id="946122"/>
    <lineage>
        <taxon>Eukaryota</taxon>
        <taxon>Fungi</taxon>
        <taxon>Dikarya</taxon>
        <taxon>Basidiomycota</taxon>
        <taxon>Agaricomycotina</taxon>
        <taxon>Agaricomycetes</taxon>
        <taxon>Agaricomycetidae</taxon>
        <taxon>Agaricales</taxon>
        <taxon>Pluteineae</taxon>
        <taxon>Amanitaceae</taxon>
        <taxon>Amanita</taxon>
    </lineage>
</organism>